<name>A0A6A5U8M5_9PLEO</name>
<accession>A0A6A5U8M5</accession>
<evidence type="ECO:0000256" key="4">
    <source>
        <dbReference type="PROSITE-ProRule" id="PRU00023"/>
    </source>
</evidence>
<dbReference type="PANTHER" id="PTHR24161">
    <property type="entry name" value="ANK_REP_REGION DOMAIN-CONTAINING PROTEIN-RELATED"/>
    <property type="match status" value="1"/>
</dbReference>
<keyword evidence="6" id="KW-1185">Reference proteome</keyword>
<dbReference type="EMBL" id="ML976981">
    <property type="protein sequence ID" value="KAF1961235.1"/>
    <property type="molecule type" value="Genomic_DNA"/>
</dbReference>
<dbReference type="OrthoDB" id="539213at2759"/>
<evidence type="ECO:0000256" key="1">
    <source>
        <dbReference type="ARBA" id="ARBA00022737"/>
    </source>
</evidence>
<evidence type="ECO:0000256" key="3">
    <source>
        <dbReference type="ARBA" id="ARBA00023242"/>
    </source>
</evidence>
<dbReference type="CDD" id="cd00067">
    <property type="entry name" value="GAL4"/>
    <property type="match status" value="1"/>
</dbReference>
<dbReference type="PROSITE" id="PS50088">
    <property type="entry name" value="ANK_REPEAT"/>
    <property type="match status" value="1"/>
</dbReference>
<proteinExistence type="predicted"/>
<gene>
    <name evidence="5" type="ORF">CC80DRAFT_531927</name>
</gene>
<dbReference type="SMART" id="SM00248">
    <property type="entry name" value="ANK"/>
    <property type="match status" value="2"/>
</dbReference>
<dbReference type="Gene3D" id="1.25.40.20">
    <property type="entry name" value="Ankyrin repeat-containing domain"/>
    <property type="match status" value="1"/>
</dbReference>
<keyword evidence="1" id="KW-0677">Repeat</keyword>
<reference evidence="5" key="1">
    <citation type="journal article" date="2020" name="Stud. Mycol.">
        <title>101 Dothideomycetes genomes: a test case for predicting lifestyles and emergence of pathogens.</title>
        <authorList>
            <person name="Haridas S."/>
            <person name="Albert R."/>
            <person name="Binder M."/>
            <person name="Bloem J."/>
            <person name="Labutti K."/>
            <person name="Salamov A."/>
            <person name="Andreopoulos B."/>
            <person name="Baker S."/>
            <person name="Barry K."/>
            <person name="Bills G."/>
            <person name="Bluhm B."/>
            <person name="Cannon C."/>
            <person name="Castanera R."/>
            <person name="Culley D."/>
            <person name="Daum C."/>
            <person name="Ezra D."/>
            <person name="Gonzalez J."/>
            <person name="Henrissat B."/>
            <person name="Kuo A."/>
            <person name="Liang C."/>
            <person name="Lipzen A."/>
            <person name="Lutzoni F."/>
            <person name="Magnuson J."/>
            <person name="Mondo S."/>
            <person name="Nolan M."/>
            <person name="Ohm R."/>
            <person name="Pangilinan J."/>
            <person name="Park H.-J."/>
            <person name="Ramirez L."/>
            <person name="Alfaro M."/>
            <person name="Sun H."/>
            <person name="Tritt A."/>
            <person name="Yoshinaga Y."/>
            <person name="Zwiers L.-H."/>
            <person name="Turgeon B."/>
            <person name="Goodwin S."/>
            <person name="Spatafora J."/>
            <person name="Crous P."/>
            <person name="Grigoriev I."/>
        </authorList>
    </citation>
    <scope>NUCLEOTIDE SEQUENCE</scope>
    <source>
        <strain evidence="5">CBS 675.92</strain>
    </source>
</reference>
<evidence type="ECO:0000313" key="6">
    <source>
        <dbReference type="Proteomes" id="UP000800035"/>
    </source>
</evidence>
<keyword evidence="2 4" id="KW-0040">ANK repeat</keyword>
<evidence type="ECO:0000256" key="2">
    <source>
        <dbReference type="ARBA" id="ARBA00023043"/>
    </source>
</evidence>
<keyword evidence="3" id="KW-0539">Nucleus</keyword>
<sequence>MSSAAPTLNHDQPTRPQKRKLALVKCERCRLDKQKCLPVDRAWPAKCNRCTEKDFTCSEGRRIERRTKHLVSTAPIPSTSNHLDKNETPITSKIQLMLKQRATLLSYQKLMDMAIRRLATLKFDTIKPFLTNSPNAQEEFEKALRGSPCVLFDIFYNELEATISKLTADLLTTSHTTISLSSTITTDLISQTTPTFLWQTSCPICFDTGDSASLQALAENGNATGEYVVRLSRIARHLSGRRHWEADAPEFLDLELRRISALSFEVESVVTATLKELDIFDCLPALSQSNLIFHPDEINYEMWLHEKSERDCLGRTGLHQYLDTLRGHYPNNFKQILALLSTDYINQQDILGRTALHIACQKGWEEVVRLLLEKGADRMVKTVFGSLPLHYAAVGSRRDIYWLLMQKGVEEYEGQGRDCRGLEAGDYRPGL</sequence>
<dbReference type="GO" id="GO:0000981">
    <property type="term" value="F:DNA-binding transcription factor activity, RNA polymerase II-specific"/>
    <property type="evidence" value="ECO:0007669"/>
    <property type="project" value="InterPro"/>
</dbReference>
<evidence type="ECO:0000313" key="5">
    <source>
        <dbReference type="EMBL" id="KAF1961235.1"/>
    </source>
</evidence>
<dbReference type="InterPro" id="IPR002110">
    <property type="entry name" value="Ankyrin_rpt"/>
</dbReference>
<dbReference type="InterPro" id="IPR036770">
    <property type="entry name" value="Ankyrin_rpt-contain_sf"/>
</dbReference>
<protein>
    <submittedName>
        <fullName evidence="5">Uncharacterized protein</fullName>
    </submittedName>
</protein>
<dbReference type="SUPFAM" id="SSF48403">
    <property type="entry name" value="Ankyrin repeat"/>
    <property type="match status" value="1"/>
</dbReference>
<dbReference type="AlphaFoldDB" id="A0A6A5U8M5"/>
<feature type="repeat" description="ANK" evidence="4">
    <location>
        <begin position="351"/>
        <end position="383"/>
    </location>
</feature>
<dbReference type="PROSITE" id="PS50297">
    <property type="entry name" value="ANK_REP_REGION"/>
    <property type="match status" value="1"/>
</dbReference>
<dbReference type="GO" id="GO:0008270">
    <property type="term" value="F:zinc ion binding"/>
    <property type="evidence" value="ECO:0007669"/>
    <property type="project" value="InterPro"/>
</dbReference>
<dbReference type="InterPro" id="IPR001138">
    <property type="entry name" value="Zn2Cys6_DnaBD"/>
</dbReference>
<organism evidence="5 6">
    <name type="scientific">Byssothecium circinans</name>
    <dbReference type="NCBI Taxonomy" id="147558"/>
    <lineage>
        <taxon>Eukaryota</taxon>
        <taxon>Fungi</taxon>
        <taxon>Dikarya</taxon>
        <taxon>Ascomycota</taxon>
        <taxon>Pezizomycotina</taxon>
        <taxon>Dothideomycetes</taxon>
        <taxon>Pleosporomycetidae</taxon>
        <taxon>Pleosporales</taxon>
        <taxon>Massarineae</taxon>
        <taxon>Massarinaceae</taxon>
        <taxon>Byssothecium</taxon>
    </lineage>
</organism>
<dbReference type="Proteomes" id="UP000800035">
    <property type="component" value="Unassembled WGS sequence"/>
</dbReference>
<dbReference type="PANTHER" id="PTHR24161:SF119">
    <property type="entry name" value="ANKYRIN REPEAT DOMAIN 44"/>
    <property type="match status" value="1"/>
</dbReference>
<dbReference type="Pfam" id="PF12796">
    <property type="entry name" value="Ank_2"/>
    <property type="match status" value="1"/>
</dbReference>